<sequence length="508" mass="57573">MARVLANHSAGGRGSPENRWSEMSSRGHEGYRYDFCDPVHPAEMLDALRDFRAEGLFTDVTLLSDSGRVLLCHRMVLAARSPFFRAMFTADMREKRDKSVHLPGLDSEVLGAVIDFIYTSRITITQSNAFLIRLLDVDNCLGMQAFAELHMCRNLEVEARRTMLSRFKELVEQEEFVELSSERLITLLSLPNISMLKERTTLDAVMRWVCHDRQARLKHTQELMHCLHLNLDEDSSSSNFNMWDSFLFTDSASIRIMIAHMLKPSLNAARISSKKESYSVTQLGADVYVTGGYNTDTIEALDTVWVYNGDRDKWTLGVPMLWARYYHCSIALHGCVYAIGGYRGGAPTAETEFFDPLKKKWAPVAGMVFNKVGDPWFKGTCTYEKIQMYRSDLNEWSIATTCPHPEYGLSSVILNNCLYLVGGQTATVDCYDPERNEWREASEMKERRMECGAVVMNGCVYVSGGYSLSKGTYLETIEKYDPDTDSWEITGNLPIPARSHGCVCLYSV</sequence>
<dbReference type="Bgee" id="ENSAMXG00000039438">
    <property type="expression patterns" value="Expressed in brain"/>
</dbReference>
<protein>
    <submittedName>
        <fullName evidence="5">Kelch like family member 23</fullName>
    </submittedName>
</protein>
<dbReference type="Pfam" id="PF07707">
    <property type="entry name" value="BACK"/>
    <property type="match status" value="1"/>
</dbReference>
<evidence type="ECO:0000256" key="2">
    <source>
        <dbReference type="ARBA" id="ARBA00022737"/>
    </source>
</evidence>
<feature type="domain" description="BTB" evidence="4">
    <location>
        <begin position="58"/>
        <end position="126"/>
    </location>
</feature>
<dbReference type="InterPro" id="IPR015915">
    <property type="entry name" value="Kelch-typ_b-propeller"/>
</dbReference>
<organism evidence="5 6">
    <name type="scientific">Astyanax mexicanus</name>
    <name type="common">Blind cave fish</name>
    <name type="synonym">Astyanax fasciatus mexicanus</name>
    <dbReference type="NCBI Taxonomy" id="7994"/>
    <lineage>
        <taxon>Eukaryota</taxon>
        <taxon>Metazoa</taxon>
        <taxon>Chordata</taxon>
        <taxon>Craniata</taxon>
        <taxon>Vertebrata</taxon>
        <taxon>Euteleostomi</taxon>
        <taxon>Actinopterygii</taxon>
        <taxon>Neopterygii</taxon>
        <taxon>Teleostei</taxon>
        <taxon>Ostariophysi</taxon>
        <taxon>Characiformes</taxon>
        <taxon>Characoidei</taxon>
        <taxon>Acestrorhamphidae</taxon>
        <taxon>Acestrorhamphinae</taxon>
        <taxon>Astyanax</taxon>
    </lineage>
</organism>
<name>A0A3B1IZZ9_ASTMX</name>
<dbReference type="PIRSF" id="PIRSF037037">
    <property type="entry name" value="Kelch-like_protein_gigaxonin"/>
    <property type="match status" value="1"/>
</dbReference>
<dbReference type="STRING" id="7994.ENSAMXP00000035155"/>
<dbReference type="PANTHER" id="PTHR24412">
    <property type="entry name" value="KELCH PROTEIN"/>
    <property type="match status" value="1"/>
</dbReference>
<dbReference type="Ensembl" id="ENSAMXT00000042078.1">
    <property type="protein sequence ID" value="ENSAMXP00000035155.1"/>
    <property type="gene ID" value="ENSAMXG00000039438.1"/>
</dbReference>
<dbReference type="SUPFAM" id="SSF54695">
    <property type="entry name" value="POZ domain"/>
    <property type="match status" value="1"/>
</dbReference>
<reference evidence="5" key="3">
    <citation type="submission" date="2025-08" db="UniProtKB">
        <authorList>
            <consortium name="Ensembl"/>
        </authorList>
    </citation>
    <scope>IDENTIFICATION</scope>
</reference>
<keyword evidence="2" id="KW-0677">Repeat</keyword>
<dbReference type="SMART" id="SM00225">
    <property type="entry name" value="BTB"/>
    <property type="match status" value="1"/>
</dbReference>
<evidence type="ECO:0000256" key="1">
    <source>
        <dbReference type="ARBA" id="ARBA00022441"/>
    </source>
</evidence>
<dbReference type="Gene3D" id="2.120.10.80">
    <property type="entry name" value="Kelch-type beta propeller"/>
    <property type="match status" value="2"/>
</dbReference>
<reference evidence="6" key="1">
    <citation type="submission" date="2013-03" db="EMBL/GenBank/DDBJ databases">
        <authorList>
            <person name="Jeffery W."/>
            <person name="Warren W."/>
            <person name="Wilson R.K."/>
        </authorList>
    </citation>
    <scope>NUCLEOTIDE SEQUENCE</scope>
    <source>
        <strain evidence="6">female</strain>
    </source>
</reference>
<dbReference type="Pfam" id="PF01344">
    <property type="entry name" value="Kelch_1"/>
    <property type="match status" value="4"/>
</dbReference>
<dbReference type="InterPro" id="IPR011705">
    <property type="entry name" value="BACK"/>
</dbReference>
<evidence type="ECO:0000313" key="6">
    <source>
        <dbReference type="Proteomes" id="UP000018467"/>
    </source>
</evidence>
<dbReference type="Proteomes" id="UP000018467">
    <property type="component" value="Unassembled WGS sequence"/>
</dbReference>
<dbReference type="GeneTree" id="ENSGT00940000159106"/>
<dbReference type="Gene3D" id="3.30.710.10">
    <property type="entry name" value="Potassium Channel Kv1.1, Chain A"/>
    <property type="match status" value="1"/>
</dbReference>
<dbReference type="InterPro" id="IPR006652">
    <property type="entry name" value="Kelch_1"/>
</dbReference>
<dbReference type="InterPro" id="IPR011333">
    <property type="entry name" value="SKP1/BTB/POZ_sf"/>
</dbReference>
<dbReference type="InterPro" id="IPR000210">
    <property type="entry name" value="BTB/POZ_dom"/>
</dbReference>
<evidence type="ECO:0000259" key="4">
    <source>
        <dbReference type="PROSITE" id="PS50097"/>
    </source>
</evidence>
<accession>A0A3B1IZZ9</accession>
<gene>
    <name evidence="5" type="primary">KLHL23</name>
</gene>
<dbReference type="PANTHER" id="PTHR24412:SF304">
    <property type="entry name" value="KELCH-LIKE PROTEIN 23"/>
    <property type="match status" value="1"/>
</dbReference>
<feature type="region of interest" description="Disordered" evidence="3">
    <location>
        <begin position="1"/>
        <end position="23"/>
    </location>
</feature>
<dbReference type="SMART" id="SM00612">
    <property type="entry name" value="Kelch"/>
    <property type="match status" value="4"/>
</dbReference>
<dbReference type="SMART" id="SM00875">
    <property type="entry name" value="BACK"/>
    <property type="match status" value="1"/>
</dbReference>
<reference evidence="5" key="4">
    <citation type="submission" date="2025-09" db="UniProtKB">
        <authorList>
            <consortium name="Ensembl"/>
        </authorList>
    </citation>
    <scope>IDENTIFICATION</scope>
</reference>
<dbReference type="AlphaFoldDB" id="A0A3B1IZZ9"/>
<dbReference type="InterPro" id="IPR017096">
    <property type="entry name" value="BTB-kelch_protein"/>
</dbReference>
<dbReference type="InParanoid" id="A0A3B1IZZ9"/>
<proteinExistence type="predicted"/>
<dbReference type="PROSITE" id="PS50097">
    <property type="entry name" value="BTB"/>
    <property type="match status" value="1"/>
</dbReference>
<keyword evidence="6" id="KW-1185">Reference proteome</keyword>
<keyword evidence="1" id="KW-0880">Kelch repeat</keyword>
<reference evidence="6" key="2">
    <citation type="journal article" date="2014" name="Nat. Commun.">
        <title>The cavefish genome reveals candidate genes for eye loss.</title>
        <authorList>
            <person name="McGaugh S.E."/>
            <person name="Gross J.B."/>
            <person name="Aken B."/>
            <person name="Blin M."/>
            <person name="Borowsky R."/>
            <person name="Chalopin D."/>
            <person name="Hinaux H."/>
            <person name="Jeffery W.R."/>
            <person name="Keene A."/>
            <person name="Ma L."/>
            <person name="Minx P."/>
            <person name="Murphy D."/>
            <person name="O'Quin K.E."/>
            <person name="Retaux S."/>
            <person name="Rohner N."/>
            <person name="Searle S.M."/>
            <person name="Stahl B.A."/>
            <person name="Tabin C."/>
            <person name="Volff J.N."/>
            <person name="Yoshizawa M."/>
            <person name="Warren W.C."/>
        </authorList>
    </citation>
    <scope>NUCLEOTIDE SEQUENCE [LARGE SCALE GENOMIC DNA]</scope>
    <source>
        <strain evidence="6">female</strain>
    </source>
</reference>
<evidence type="ECO:0000256" key="3">
    <source>
        <dbReference type="SAM" id="MobiDB-lite"/>
    </source>
</evidence>
<evidence type="ECO:0000313" key="5">
    <source>
        <dbReference type="Ensembl" id="ENSAMXP00000035155.1"/>
    </source>
</evidence>
<dbReference type="Gene3D" id="1.25.40.420">
    <property type="match status" value="1"/>
</dbReference>
<dbReference type="SUPFAM" id="SSF117281">
    <property type="entry name" value="Kelch motif"/>
    <property type="match status" value="1"/>
</dbReference>